<feature type="region of interest" description="Disordered" evidence="6">
    <location>
        <begin position="427"/>
        <end position="555"/>
    </location>
</feature>
<protein>
    <recommendedName>
        <fullName evidence="7">TPX2 C-terminal domain-containing protein</fullName>
    </recommendedName>
</protein>
<keyword evidence="4" id="KW-0493">Microtubule</keyword>
<proteinExistence type="inferred from homology"/>
<evidence type="ECO:0000256" key="4">
    <source>
        <dbReference type="ARBA" id="ARBA00022701"/>
    </source>
</evidence>
<feature type="compositionally biased region" description="Basic and acidic residues" evidence="6">
    <location>
        <begin position="106"/>
        <end position="126"/>
    </location>
</feature>
<dbReference type="PANTHER" id="PTHR47286:SF2">
    <property type="entry name" value="F3I6.9 PROTEIN"/>
    <property type="match status" value="1"/>
</dbReference>
<feature type="compositionally biased region" description="Polar residues" evidence="6">
    <location>
        <begin position="428"/>
        <end position="437"/>
    </location>
</feature>
<feature type="compositionally biased region" description="Low complexity" evidence="6">
    <location>
        <begin position="395"/>
        <end position="406"/>
    </location>
</feature>
<evidence type="ECO:0000256" key="5">
    <source>
        <dbReference type="ARBA" id="ARBA00023212"/>
    </source>
</evidence>
<feature type="region of interest" description="Disordered" evidence="6">
    <location>
        <begin position="571"/>
        <end position="597"/>
    </location>
</feature>
<evidence type="ECO:0000259" key="7">
    <source>
        <dbReference type="Pfam" id="PF06886"/>
    </source>
</evidence>
<sequence length="620" mass="68239">MGESIVDFAKDAEKAVERETLASNSSNPQLEVSVSFGRFENDSSLSWEKWSTFSQNKYLEEVEKCATPGSVAQKRAYFEAHYKRIAARKAEELMEQEKQMQGGDTFRSESDQKSGDQMDSEAHFEIDLANSQSNAQGNDREANFDSEISETHVDDLKEDDVFAIVCQNSLAVGEKEETDGRTDNPELDNPEEELVLVKEVENVPAESQGVQEIPKTLDNDVGSAPEVKEVKEEKPRLDLRKVPQKVTPMSKERNVASVKKKAVPPIAKTPEKSAPRVSKSISTPTPKASKSTSTPTPRASKPLSTSTPRASKPLSTSTPRVSKSISTSTPRVAKSISTSTPRVAKFLSTSTATSSSWSSVKKGNASSLPRRKNPSTEETKKAPSKSLHMSLNLESSPTMSTSVTTTTRKSFIMENMGDKDIVKRAFKSFQNNYNQPKPSIEEKPPTPKQLSTKGKESRVSSSVPLTKENGGYLEKRTAKAAPSSVSLRSDESADKREKMAAKSNAKVTERANSQPKSKDQKEAEIKKLRQSLNFKATPTPGVYRGPKLSKSTSEKPPVCCVLQNKRVPTMKPIGEKISGGCKVTRRPPRTMSTSGDRQGRRIYVKELLLMEDPCLILSLR</sequence>
<feature type="compositionally biased region" description="Low complexity" evidence="6">
    <location>
        <begin position="344"/>
        <end position="367"/>
    </location>
</feature>
<organism evidence="8 9">
    <name type="scientific">Malus domestica</name>
    <name type="common">Apple</name>
    <name type="synonym">Pyrus malus</name>
    <dbReference type="NCBI Taxonomy" id="3750"/>
    <lineage>
        <taxon>Eukaryota</taxon>
        <taxon>Viridiplantae</taxon>
        <taxon>Streptophyta</taxon>
        <taxon>Embryophyta</taxon>
        <taxon>Tracheophyta</taxon>
        <taxon>Spermatophyta</taxon>
        <taxon>Magnoliopsida</taxon>
        <taxon>eudicotyledons</taxon>
        <taxon>Gunneridae</taxon>
        <taxon>Pentapetalae</taxon>
        <taxon>rosids</taxon>
        <taxon>fabids</taxon>
        <taxon>Rosales</taxon>
        <taxon>Rosaceae</taxon>
        <taxon>Amygdaloideae</taxon>
        <taxon>Maleae</taxon>
        <taxon>Malus</taxon>
    </lineage>
</organism>
<feature type="region of interest" description="Disordered" evidence="6">
    <location>
        <begin position="202"/>
        <end position="406"/>
    </location>
</feature>
<dbReference type="EMBL" id="RDQH01000342">
    <property type="protein sequence ID" value="RXH69825.1"/>
    <property type="molecule type" value="Genomic_DNA"/>
</dbReference>
<evidence type="ECO:0000313" key="9">
    <source>
        <dbReference type="Proteomes" id="UP000290289"/>
    </source>
</evidence>
<dbReference type="AlphaFoldDB" id="A0A498HJZ5"/>
<keyword evidence="3" id="KW-0963">Cytoplasm</keyword>
<feature type="region of interest" description="Disordered" evidence="6">
    <location>
        <begin position="93"/>
        <end position="143"/>
    </location>
</feature>
<keyword evidence="5" id="KW-0206">Cytoskeleton</keyword>
<feature type="compositionally biased region" description="Basic and acidic residues" evidence="6">
    <location>
        <begin position="516"/>
        <end position="527"/>
    </location>
</feature>
<comment type="subcellular location">
    <subcellularLocation>
        <location evidence="1">Cytoplasm</location>
        <location evidence="1">Cytoskeleton</location>
    </subcellularLocation>
</comment>
<comment type="similarity">
    <text evidence="2">Belongs to the TPX2 family.</text>
</comment>
<comment type="caution">
    <text evidence="8">The sequence shown here is derived from an EMBL/GenBank/DDBJ whole genome shotgun (WGS) entry which is preliminary data.</text>
</comment>
<dbReference type="Pfam" id="PF06886">
    <property type="entry name" value="TPX2"/>
    <property type="match status" value="1"/>
</dbReference>
<evidence type="ECO:0000256" key="6">
    <source>
        <dbReference type="SAM" id="MobiDB-lite"/>
    </source>
</evidence>
<dbReference type="PANTHER" id="PTHR47286">
    <property type="entry name" value="F3I6.9 PROTEIN"/>
    <property type="match status" value="1"/>
</dbReference>
<evidence type="ECO:0000256" key="3">
    <source>
        <dbReference type="ARBA" id="ARBA00022490"/>
    </source>
</evidence>
<name>A0A498HJZ5_MALDO</name>
<feature type="compositionally biased region" description="Basic and acidic residues" evidence="6">
    <location>
        <begin position="488"/>
        <end position="500"/>
    </location>
</feature>
<keyword evidence="9" id="KW-1185">Reference proteome</keyword>
<feature type="compositionally biased region" description="Low complexity" evidence="6">
    <location>
        <begin position="278"/>
        <end position="302"/>
    </location>
</feature>
<dbReference type="Proteomes" id="UP000290289">
    <property type="component" value="Chromosome 16"/>
</dbReference>
<feature type="compositionally biased region" description="Polar residues" evidence="6">
    <location>
        <begin position="303"/>
        <end position="341"/>
    </location>
</feature>
<dbReference type="GO" id="GO:0005874">
    <property type="term" value="C:microtubule"/>
    <property type="evidence" value="ECO:0007669"/>
    <property type="project" value="UniProtKB-KW"/>
</dbReference>
<accession>A0A498HJZ5</accession>
<evidence type="ECO:0000256" key="1">
    <source>
        <dbReference type="ARBA" id="ARBA00004245"/>
    </source>
</evidence>
<feature type="domain" description="TPX2 C-terminal" evidence="7">
    <location>
        <begin position="486"/>
        <end position="551"/>
    </location>
</feature>
<feature type="compositionally biased region" description="Basic and acidic residues" evidence="6">
    <location>
        <begin position="226"/>
        <end position="241"/>
    </location>
</feature>
<reference evidence="8 9" key="1">
    <citation type="submission" date="2018-10" db="EMBL/GenBank/DDBJ databases">
        <title>A high-quality apple genome assembly.</title>
        <authorList>
            <person name="Hu J."/>
        </authorList>
    </citation>
    <scope>NUCLEOTIDE SEQUENCE [LARGE SCALE GENOMIC DNA]</scope>
    <source>
        <strain evidence="9">cv. HFTH1</strain>
        <tissue evidence="8">Young leaf</tissue>
    </source>
</reference>
<gene>
    <name evidence="8" type="ORF">DVH24_007081</name>
</gene>
<dbReference type="InterPro" id="IPR027329">
    <property type="entry name" value="TPX2_C"/>
</dbReference>
<evidence type="ECO:0000313" key="8">
    <source>
        <dbReference type="EMBL" id="RXH69825.1"/>
    </source>
</evidence>
<evidence type="ECO:0000256" key="2">
    <source>
        <dbReference type="ARBA" id="ARBA00005885"/>
    </source>
</evidence>